<organism evidence="3 4">
    <name type="scientific">Microbacterium imperiale</name>
    <dbReference type="NCBI Taxonomy" id="33884"/>
    <lineage>
        <taxon>Bacteria</taxon>
        <taxon>Bacillati</taxon>
        <taxon>Actinomycetota</taxon>
        <taxon>Actinomycetes</taxon>
        <taxon>Micrococcales</taxon>
        <taxon>Microbacteriaceae</taxon>
        <taxon>Microbacterium</taxon>
    </lineage>
</organism>
<evidence type="ECO:0000313" key="4">
    <source>
        <dbReference type="Proteomes" id="UP001142317"/>
    </source>
</evidence>
<name>A0A9W6HG47_9MICO</name>
<proteinExistence type="predicted"/>
<reference evidence="3" key="2">
    <citation type="submission" date="2023-01" db="EMBL/GenBank/DDBJ databases">
        <authorList>
            <person name="Sun Q."/>
            <person name="Evtushenko L."/>
        </authorList>
    </citation>
    <scope>NUCLEOTIDE SEQUENCE</scope>
    <source>
        <strain evidence="3">VKM Ac-1447</strain>
    </source>
</reference>
<comment type="caution">
    <text evidence="3">The sequence shown here is derived from an EMBL/GenBank/DDBJ whole genome shotgun (WGS) entry which is preliminary data.</text>
</comment>
<sequence length="129" mass="13275">MKRAEAVAVALTLILLAGCSSTGTRDADSVSPSAAVSSPAANIAPNDIDSVETASQWAQDLDDSAIGAQVAEGIERILPLVHESGVPTIDANRISRDLLSLQIDVLDSPDTATSRLPELIGLIDELAAS</sequence>
<feature type="chain" id="PRO_5040794127" evidence="2">
    <location>
        <begin position="23"/>
        <end position="129"/>
    </location>
</feature>
<evidence type="ECO:0000256" key="2">
    <source>
        <dbReference type="SAM" id="SignalP"/>
    </source>
</evidence>
<dbReference type="PROSITE" id="PS51257">
    <property type="entry name" value="PROKAR_LIPOPROTEIN"/>
    <property type="match status" value="1"/>
</dbReference>
<keyword evidence="2" id="KW-0732">Signal</keyword>
<dbReference type="EMBL" id="BSEO01000005">
    <property type="protein sequence ID" value="GLJ79762.1"/>
    <property type="molecule type" value="Genomic_DNA"/>
</dbReference>
<protein>
    <submittedName>
        <fullName evidence="3">Uncharacterized protein</fullName>
    </submittedName>
</protein>
<dbReference type="AlphaFoldDB" id="A0A9W6HG47"/>
<keyword evidence="4" id="KW-1185">Reference proteome</keyword>
<evidence type="ECO:0000256" key="1">
    <source>
        <dbReference type="SAM" id="MobiDB-lite"/>
    </source>
</evidence>
<feature type="signal peptide" evidence="2">
    <location>
        <begin position="1"/>
        <end position="22"/>
    </location>
</feature>
<feature type="region of interest" description="Disordered" evidence="1">
    <location>
        <begin position="21"/>
        <end position="41"/>
    </location>
</feature>
<dbReference type="RefSeq" id="WP_210007484.1">
    <property type="nucleotide sequence ID" value="NZ_BSEO01000005.1"/>
</dbReference>
<reference evidence="3" key="1">
    <citation type="journal article" date="2014" name="Int. J. Syst. Evol. Microbiol.">
        <title>Complete genome sequence of Corynebacterium casei LMG S-19264T (=DSM 44701T), isolated from a smear-ripened cheese.</title>
        <authorList>
            <consortium name="US DOE Joint Genome Institute (JGI-PGF)"/>
            <person name="Walter F."/>
            <person name="Albersmeier A."/>
            <person name="Kalinowski J."/>
            <person name="Ruckert C."/>
        </authorList>
    </citation>
    <scope>NUCLEOTIDE SEQUENCE</scope>
    <source>
        <strain evidence="3">VKM Ac-1447</strain>
    </source>
</reference>
<accession>A0A9W6HG47</accession>
<evidence type="ECO:0000313" key="3">
    <source>
        <dbReference type="EMBL" id="GLJ79762.1"/>
    </source>
</evidence>
<dbReference type="Proteomes" id="UP001142317">
    <property type="component" value="Unassembled WGS sequence"/>
</dbReference>
<feature type="compositionally biased region" description="Low complexity" evidence="1">
    <location>
        <begin position="29"/>
        <end position="41"/>
    </location>
</feature>
<gene>
    <name evidence="3" type="ORF">GCM10017586_14440</name>
</gene>